<dbReference type="KEGG" id="mif:Metin_0907"/>
<gene>
    <name evidence="1" type="ordered locus">Metin_0907</name>
</gene>
<dbReference type="STRING" id="573063.Metin_0907"/>
<protein>
    <submittedName>
        <fullName evidence="1">Beta propeller domain protein</fullName>
    </submittedName>
</protein>
<organism evidence="1 2">
    <name type="scientific">Methanocaldococcus infernus (strain DSM 11812 / JCM 15783 / ME)</name>
    <dbReference type="NCBI Taxonomy" id="573063"/>
    <lineage>
        <taxon>Archaea</taxon>
        <taxon>Methanobacteriati</taxon>
        <taxon>Methanobacteriota</taxon>
        <taxon>Methanomada group</taxon>
        <taxon>Methanococci</taxon>
        <taxon>Methanococcales</taxon>
        <taxon>Methanocaldococcaceae</taxon>
        <taxon>Methanocaldococcus</taxon>
    </lineage>
</organism>
<dbReference type="InterPro" id="IPR014441">
    <property type="entry name" value="UCP006425_b-propeller"/>
</dbReference>
<dbReference type="Pfam" id="PF09826">
    <property type="entry name" value="Beta_propel"/>
    <property type="match status" value="1"/>
</dbReference>
<dbReference type="RefSeq" id="WP_013100317.1">
    <property type="nucleotide sequence ID" value="NC_014122.1"/>
</dbReference>
<dbReference type="GeneID" id="9131921"/>
<dbReference type="SUPFAM" id="SSF51004">
    <property type="entry name" value="C-terminal (heme d1) domain of cytochrome cd1-nitrite reductase"/>
    <property type="match status" value="1"/>
</dbReference>
<evidence type="ECO:0000313" key="2">
    <source>
        <dbReference type="Proteomes" id="UP000002061"/>
    </source>
</evidence>
<dbReference type="PROSITE" id="PS51257">
    <property type="entry name" value="PROKAR_LIPOPROTEIN"/>
    <property type="match status" value="1"/>
</dbReference>
<dbReference type="OrthoDB" id="28968at2157"/>
<dbReference type="InterPro" id="IPR019198">
    <property type="entry name" value="Beta_propeller_containing"/>
</dbReference>
<name>D5VSL8_METIM</name>
<dbReference type="eggNOG" id="arCOG02284">
    <property type="taxonomic scope" value="Archaea"/>
</dbReference>
<dbReference type="EMBL" id="CP002009">
    <property type="protein sequence ID" value="ADG13571.1"/>
    <property type="molecule type" value="Genomic_DNA"/>
</dbReference>
<evidence type="ECO:0000313" key="1">
    <source>
        <dbReference type="EMBL" id="ADG13571.1"/>
    </source>
</evidence>
<dbReference type="AlphaFoldDB" id="D5VSL8"/>
<dbReference type="InterPro" id="IPR011048">
    <property type="entry name" value="Haem_d1_sf"/>
</dbReference>
<proteinExistence type="predicted"/>
<dbReference type="HOGENOM" id="CLU_015706_0_0_2"/>
<accession>D5VSL8</accession>
<keyword evidence="2" id="KW-1185">Reference proteome</keyword>
<reference evidence="1" key="1">
    <citation type="submission" date="2010-04" db="EMBL/GenBank/DDBJ databases">
        <title>Complete sequence of Methanocaldococcus infernus ME.</title>
        <authorList>
            <consortium name="US DOE Joint Genome Institute"/>
            <person name="Lucas S."/>
            <person name="Copeland A."/>
            <person name="Lapidus A."/>
            <person name="Cheng J.-F."/>
            <person name="Bruce D."/>
            <person name="Goodwin L."/>
            <person name="Pitluck S."/>
            <person name="Munk A.C."/>
            <person name="Detter J.C."/>
            <person name="Han C."/>
            <person name="Tapia R."/>
            <person name="Land M."/>
            <person name="Hauser L."/>
            <person name="Kyrpides N."/>
            <person name="Mikhailova N."/>
            <person name="Sieprawska-Lupa M."/>
            <person name="Whitman W.B."/>
            <person name="Woyke T."/>
        </authorList>
    </citation>
    <scope>NUCLEOTIDE SEQUENCE [LARGE SCALE GENOMIC DNA]</scope>
    <source>
        <strain evidence="1">ME</strain>
    </source>
</reference>
<sequence>MNKLIAPILIIFGLLLGCFNSEEEVDDFKVVLANEEIIKKIKAFQEVYEVKSVTVKAERYSKTNVQVPGVDEADIVKCDGEHIYYSKELIYRIFKIGYPLVERTYIIKAYPPNNLTVLSNISKGGKLYYFNKSLIIIGNREMYAYNVSNPKDPKLIWNLTLNGSYVSSRFYKGDIYLVVRKHNLNYPIVWNNVKAKLYVPLAPSYYDLDYSYTYIISKINGRTGKVKNLISLAAGYKTNMYMSKNNLYFTYYLAPKEYWLYINFIYKYRDKYFPKDVAERIKEVYEDKLFDPYPKYIQIRKIINSYLSSLPLEERNRLMEEIEKGFNKYLEENIEKLEGTGILKINLNNFSMASTKIPGKVLNQFSMDEYEGYFRIATTIGDIWRLREKTKNSIYILDKDLKVVGKIENISKGKRIYAVRFVKDRAYIITYREKDPLYVVDLKNLRILGELKIEGYSTYLHPIGKDKIIGIGKDNGRIKISLYDVSNFSSPKELDKFIIDEFWSRALYEHHAFFWDEEKRILVIPVGKKAYVFKINNNNISLKFVDVHNSEVLRALYIDDYLYIISYNELHVVDENNFKLVNKISL</sequence>
<dbReference type="PIRSF" id="PIRSF006425">
    <property type="entry name" value="UCP006425_WD40"/>
    <property type="match status" value="1"/>
</dbReference>
<dbReference type="Proteomes" id="UP000002061">
    <property type="component" value="Chromosome"/>
</dbReference>